<dbReference type="GO" id="GO:0005576">
    <property type="term" value="C:extracellular region"/>
    <property type="evidence" value="ECO:0007669"/>
    <property type="project" value="UniProtKB-SubCell"/>
</dbReference>
<comment type="catalytic activity">
    <reaction evidence="1">
        <text>Random hydrolysis of (1-&gt;4)-beta-D-mannosidic linkages in mannans, galactomannans and glucomannans.</text>
        <dbReference type="EC" id="3.2.1.78"/>
    </reaction>
</comment>
<gene>
    <name evidence="11" type="ORF">THRCLA_06682</name>
</gene>
<dbReference type="PANTHER" id="PTHR31451:SF39">
    <property type="entry name" value="MANNAN ENDO-1,4-BETA-MANNOSIDASE 1"/>
    <property type="match status" value="1"/>
</dbReference>
<dbReference type="GO" id="GO:0000272">
    <property type="term" value="P:polysaccharide catabolic process"/>
    <property type="evidence" value="ECO:0007669"/>
    <property type="project" value="InterPro"/>
</dbReference>
<dbReference type="AlphaFoldDB" id="A0A1V9ZL73"/>
<comment type="caution">
    <text evidence="11">The sequence shown here is derived from an EMBL/GenBank/DDBJ whole genome shotgun (WGS) entry which is preliminary data.</text>
</comment>
<evidence type="ECO:0000256" key="1">
    <source>
        <dbReference type="ARBA" id="ARBA00001678"/>
    </source>
</evidence>
<dbReference type="EMBL" id="JNBS01001845">
    <property type="protein sequence ID" value="OQR98732.1"/>
    <property type="molecule type" value="Genomic_DNA"/>
</dbReference>
<dbReference type="Proteomes" id="UP000243217">
    <property type="component" value="Unassembled WGS sequence"/>
</dbReference>
<evidence type="ECO:0000256" key="9">
    <source>
        <dbReference type="RuleBase" id="RU361153"/>
    </source>
</evidence>
<evidence type="ECO:0000256" key="4">
    <source>
        <dbReference type="ARBA" id="ARBA00012706"/>
    </source>
</evidence>
<dbReference type="Pfam" id="PF00150">
    <property type="entry name" value="Cellulase"/>
    <property type="match status" value="1"/>
</dbReference>
<keyword evidence="8 9" id="KW-0326">Glycosidase</keyword>
<feature type="domain" description="Glycoside hydrolase family 5" evidence="10">
    <location>
        <begin position="8"/>
        <end position="281"/>
    </location>
</feature>
<dbReference type="GO" id="GO:0016985">
    <property type="term" value="F:mannan endo-1,4-beta-mannosidase activity"/>
    <property type="evidence" value="ECO:0007669"/>
    <property type="project" value="UniProtKB-EC"/>
</dbReference>
<dbReference type="InterPro" id="IPR045053">
    <property type="entry name" value="MAN-like"/>
</dbReference>
<proteinExistence type="inferred from homology"/>
<evidence type="ECO:0000256" key="7">
    <source>
        <dbReference type="ARBA" id="ARBA00022801"/>
    </source>
</evidence>
<evidence type="ECO:0000313" key="11">
    <source>
        <dbReference type="EMBL" id="OQR98732.1"/>
    </source>
</evidence>
<accession>A0A1V9ZL73</accession>
<sequence length="323" mass="35853">QLVDNDRHEVLDQLKAGGFKTVRIFLSSVGRNAKGANNVGVNDLEQNSVGNYDDSILSLVDQLMADCYQRGLKLIIAMHDRWSLGCWASDAYVAKYNLPTTSNCQQHANIANDFYTRSDAQADFDRRLVHILNYRNPHFNNRPWSELSEAVLGFEPQNESQGGLELNGNVPNPNWLCDRATTIRKQVSNRKILVLSGGGVGYSNSQLSQYFNCPALDVVAIHSYEGADTSKLQSAVQLANVHKKRVIFEEFGGSGGSKASSLAAYTNVANSLGLPWMFWEILKPGNPSDLETWVDEKDAWVTLTNAATKSKNIKGAWQWPELN</sequence>
<keyword evidence="6" id="KW-0732">Signal</keyword>
<keyword evidence="12" id="KW-1185">Reference proteome</keyword>
<protein>
    <recommendedName>
        <fullName evidence="4">mannan endo-1,4-beta-mannosidase</fullName>
        <ecNumber evidence="4">3.2.1.78</ecNumber>
    </recommendedName>
</protein>
<keyword evidence="5" id="KW-0964">Secreted</keyword>
<dbReference type="Gene3D" id="3.20.20.80">
    <property type="entry name" value="Glycosidases"/>
    <property type="match status" value="1"/>
</dbReference>
<evidence type="ECO:0000256" key="6">
    <source>
        <dbReference type="ARBA" id="ARBA00022729"/>
    </source>
</evidence>
<feature type="non-terminal residue" evidence="11">
    <location>
        <position position="1"/>
    </location>
</feature>
<evidence type="ECO:0000313" key="12">
    <source>
        <dbReference type="Proteomes" id="UP000243217"/>
    </source>
</evidence>
<dbReference type="InterPro" id="IPR017853">
    <property type="entry name" value="GH"/>
</dbReference>
<dbReference type="OrthoDB" id="63083at2759"/>
<evidence type="ECO:0000256" key="8">
    <source>
        <dbReference type="ARBA" id="ARBA00023295"/>
    </source>
</evidence>
<dbReference type="InterPro" id="IPR001547">
    <property type="entry name" value="Glyco_hydro_5"/>
</dbReference>
<comment type="similarity">
    <text evidence="3 9">Belongs to the glycosyl hydrolase 5 (cellulase A) family.</text>
</comment>
<evidence type="ECO:0000259" key="10">
    <source>
        <dbReference type="Pfam" id="PF00150"/>
    </source>
</evidence>
<keyword evidence="7 9" id="KW-0378">Hydrolase</keyword>
<dbReference type="EC" id="3.2.1.78" evidence="4"/>
<comment type="subcellular location">
    <subcellularLocation>
        <location evidence="2">Secreted</location>
    </subcellularLocation>
</comment>
<organism evidence="11 12">
    <name type="scientific">Thraustotheca clavata</name>
    <dbReference type="NCBI Taxonomy" id="74557"/>
    <lineage>
        <taxon>Eukaryota</taxon>
        <taxon>Sar</taxon>
        <taxon>Stramenopiles</taxon>
        <taxon>Oomycota</taxon>
        <taxon>Saprolegniomycetes</taxon>
        <taxon>Saprolegniales</taxon>
        <taxon>Achlyaceae</taxon>
        <taxon>Thraustotheca</taxon>
    </lineage>
</organism>
<name>A0A1V9ZL73_9STRA</name>
<reference evidence="11 12" key="1">
    <citation type="journal article" date="2014" name="Genome Biol. Evol.">
        <title>The secreted proteins of Achlya hypogyna and Thraustotheca clavata identify the ancestral oomycete secretome and reveal gene acquisitions by horizontal gene transfer.</title>
        <authorList>
            <person name="Misner I."/>
            <person name="Blouin N."/>
            <person name="Leonard G."/>
            <person name="Richards T.A."/>
            <person name="Lane C.E."/>
        </authorList>
    </citation>
    <scope>NUCLEOTIDE SEQUENCE [LARGE SCALE GENOMIC DNA]</scope>
    <source>
        <strain evidence="11 12">ATCC 34112</strain>
    </source>
</reference>
<dbReference type="SUPFAM" id="SSF51445">
    <property type="entry name" value="(Trans)glycosidases"/>
    <property type="match status" value="1"/>
</dbReference>
<evidence type="ECO:0000256" key="3">
    <source>
        <dbReference type="ARBA" id="ARBA00005641"/>
    </source>
</evidence>
<dbReference type="PANTHER" id="PTHR31451">
    <property type="match status" value="1"/>
</dbReference>
<evidence type="ECO:0000256" key="5">
    <source>
        <dbReference type="ARBA" id="ARBA00022525"/>
    </source>
</evidence>
<evidence type="ECO:0000256" key="2">
    <source>
        <dbReference type="ARBA" id="ARBA00004613"/>
    </source>
</evidence>